<dbReference type="PANTHER" id="PTHR42865:SF7">
    <property type="entry name" value="PROTON_GLUTAMATE-ASPARTATE SYMPORTER"/>
    <property type="match status" value="1"/>
</dbReference>
<evidence type="ECO:0000256" key="4">
    <source>
        <dbReference type="ARBA" id="ARBA00022692"/>
    </source>
</evidence>
<dbReference type="RefSeq" id="WP_122104998.1">
    <property type="nucleotide sequence ID" value="NZ_JBHSKV010000013.1"/>
</dbReference>
<keyword evidence="2" id="KW-0813">Transport</keyword>
<evidence type="ECO:0000256" key="8">
    <source>
        <dbReference type="SAM" id="Phobius"/>
    </source>
</evidence>
<evidence type="ECO:0000313" key="9">
    <source>
        <dbReference type="EMBL" id="MFC5134923.1"/>
    </source>
</evidence>
<feature type="transmembrane region" description="Helical" evidence="8">
    <location>
        <begin position="221"/>
        <end position="252"/>
    </location>
</feature>
<dbReference type="PANTHER" id="PTHR42865">
    <property type="entry name" value="PROTON/GLUTAMATE-ASPARTATE SYMPORTER"/>
    <property type="match status" value="1"/>
</dbReference>
<dbReference type="SUPFAM" id="SSF118215">
    <property type="entry name" value="Proton glutamate symport protein"/>
    <property type="match status" value="1"/>
</dbReference>
<sequence length="429" mass="44521">MSLVSDAWSRYRSVPIVYRIGVAFLLGSLLGLGLGEPATALRPLGDLFVRLLSMLIVPIVVFTLLMGARRLTPSKLGRVGGQTVGLFALTSTLSVFIGLAVSNLIDPGTGLTLGDAEVDPADAPDPVEVILGIVPENPFAAMAEGNILPLIFFVIVFAYALAVVQESDVSENVAEGVESFFNLAEAGAEAMFKIVWGVLEFGVLGVFALMAAVFGQAGVDAIVPFALLILTLVLAVAIHIAVVHLGILIVLLSRQSPVDFLVGGRDALVTALSIRSSSGTLPVTMSNADEYLKIDESVYSFSLPLGATVNMDGTALYQGVVAVFAANLVGVQLGLVEQLTVVLIAVLASIGSAGVPGTGLIMLTLVLTQLGLPLEVVGFVAGVDPILDRLRTMTNISGDLAVTTVVAKWNGAVDFTAGVWGGDTPRPAD</sequence>
<keyword evidence="10" id="KW-1185">Reference proteome</keyword>
<feature type="transmembrane region" description="Helical" evidence="8">
    <location>
        <begin position="315"/>
        <end position="335"/>
    </location>
</feature>
<dbReference type="Gene3D" id="1.10.3860.10">
    <property type="entry name" value="Sodium:dicarboxylate symporter"/>
    <property type="match status" value="1"/>
</dbReference>
<keyword evidence="7 8" id="KW-0472">Membrane</keyword>
<keyword evidence="5" id="KW-0769">Symport</keyword>
<comment type="caution">
    <text evidence="9">The sequence shown here is derived from an EMBL/GenBank/DDBJ whole genome shotgun (WGS) entry which is preliminary data.</text>
</comment>
<dbReference type="AlphaFoldDB" id="A0ABD5QRN7"/>
<dbReference type="GO" id="GO:0005886">
    <property type="term" value="C:plasma membrane"/>
    <property type="evidence" value="ECO:0007669"/>
    <property type="project" value="UniProtKB-SubCell"/>
</dbReference>
<feature type="transmembrane region" description="Helical" evidence="8">
    <location>
        <begin position="47"/>
        <end position="65"/>
    </location>
</feature>
<feature type="transmembrane region" description="Helical" evidence="8">
    <location>
        <begin position="147"/>
        <end position="164"/>
    </location>
</feature>
<proteinExistence type="predicted"/>
<feature type="transmembrane region" description="Helical" evidence="8">
    <location>
        <begin position="16"/>
        <end position="35"/>
    </location>
</feature>
<name>A0ABD5QRN7_9EURY</name>
<dbReference type="Proteomes" id="UP001596145">
    <property type="component" value="Unassembled WGS sequence"/>
</dbReference>
<dbReference type="InterPro" id="IPR036458">
    <property type="entry name" value="Na:dicarbo_symporter_sf"/>
</dbReference>
<dbReference type="Pfam" id="PF00375">
    <property type="entry name" value="SDF"/>
    <property type="match status" value="1"/>
</dbReference>
<evidence type="ECO:0000256" key="7">
    <source>
        <dbReference type="ARBA" id="ARBA00023136"/>
    </source>
</evidence>
<feature type="transmembrane region" description="Helical" evidence="8">
    <location>
        <begin position="86"/>
        <end position="105"/>
    </location>
</feature>
<keyword evidence="4 8" id="KW-0812">Transmembrane</keyword>
<gene>
    <name evidence="9" type="ORF">ACFPJA_09390</name>
</gene>
<dbReference type="EMBL" id="JBHSKV010000013">
    <property type="protein sequence ID" value="MFC5134923.1"/>
    <property type="molecule type" value="Genomic_DNA"/>
</dbReference>
<dbReference type="PROSITE" id="PS00713">
    <property type="entry name" value="NA_DICARBOXYL_SYMP_1"/>
    <property type="match status" value="1"/>
</dbReference>
<keyword evidence="6 8" id="KW-1133">Transmembrane helix</keyword>
<reference evidence="9 10" key="1">
    <citation type="journal article" date="2019" name="Int. J. Syst. Evol. Microbiol.">
        <title>The Global Catalogue of Microorganisms (GCM) 10K type strain sequencing project: providing services to taxonomists for standard genome sequencing and annotation.</title>
        <authorList>
            <consortium name="The Broad Institute Genomics Platform"/>
            <consortium name="The Broad Institute Genome Sequencing Center for Infectious Disease"/>
            <person name="Wu L."/>
            <person name="Ma J."/>
        </authorList>
    </citation>
    <scope>NUCLEOTIDE SEQUENCE [LARGE SCALE GENOMIC DNA]</scope>
    <source>
        <strain evidence="9 10">CGMCC 1.16026</strain>
    </source>
</reference>
<protein>
    <submittedName>
        <fullName evidence="9">Dicarboxylate/amino acid:cation symporter</fullName>
    </submittedName>
</protein>
<evidence type="ECO:0000313" key="10">
    <source>
        <dbReference type="Proteomes" id="UP001596145"/>
    </source>
</evidence>
<evidence type="ECO:0000256" key="1">
    <source>
        <dbReference type="ARBA" id="ARBA00004651"/>
    </source>
</evidence>
<evidence type="ECO:0000256" key="2">
    <source>
        <dbReference type="ARBA" id="ARBA00022448"/>
    </source>
</evidence>
<accession>A0ABD5QRN7</accession>
<keyword evidence="3" id="KW-1003">Cell membrane</keyword>
<comment type="subcellular location">
    <subcellularLocation>
        <location evidence="1">Cell membrane</location>
        <topology evidence="1">Multi-pass membrane protein</topology>
    </subcellularLocation>
</comment>
<organism evidence="9 10">
    <name type="scientific">Halorubrum glutamatedens</name>
    <dbReference type="NCBI Taxonomy" id="2707018"/>
    <lineage>
        <taxon>Archaea</taxon>
        <taxon>Methanobacteriati</taxon>
        <taxon>Methanobacteriota</taxon>
        <taxon>Stenosarchaea group</taxon>
        <taxon>Halobacteria</taxon>
        <taxon>Halobacteriales</taxon>
        <taxon>Haloferacaceae</taxon>
        <taxon>Halorubrum</taxon>
    </lineage>
</organism>
<dbReference type="GO" id="GO:0046942">
    <property type="term" value="P:carboxylic acid transport"/>
    <property type="evidence" value="ECO:0007669"/>
    <property type="project" value="UniProtKB-ARBA"/>
</dbReference>
<dbReference type="GO" id="GO:0015293">
    <property type="term" value="F:symporter activity"/>
    <property type="evidence" value="ECO:0007669"/>
    <property type="project" value="UniProtKB-KW"/>
</dbReference>
<dbReference type="PRINTS" id="PR00173">
    <property type="entry name" value="EDTRNSPORT"/>
</dbReference>
<dbReference type="InterPro" id="IPR018107">
    <property type="entry name" value="Na-dicarboxylate_symporter_CS"/>
</dbReference>
<feature type="transmembrane region" description="Helical" evidence="8">
    <location>
        <begin position="194"/>
        <end position="215"/>
    </location>
</feature>
<evidence type="ECO:0000256" key="6">
    <source>
        <dbReference type="ARBA" id="ARBA00022989"/>
    </source>
</evidence>
<evidence type="ECO:0000256" key="3">
    <source>
        <dbReference type="ARBA" id="ARBA00022475"/>
    </source>
</evidence>
<evidence type="ECO:0000256" key="5">
    <source>
        <dbReference type="ARBA" id="ARBA00022847"/>
    </source>
</evidence>
<dbReference type="InterPro" id="IPR001991">
    <property type="entry name" value="Na-dicarboxylate_symporter"/>
</dbReference>
<feature type="transmembrane region" description="Helical" evidence="8">
    <location>
        <begin position="341"/>
        <end position="367"/>
    </location>
</feature>